<dbReference type="InterPro" id="IPR021971">
    <property type="entry name" value="Salp15"/>
</dbReference>
<dbReference type="Pfam" id="PF12115">
    <property type="entry name" value="Salp15"/>
    <property type="match status" value="1"/>
</dbReference>
<accession>A0A0K8RLG1</accession>
<feature type="chain" id="PRO_5005518797" evidence="6">
    <location>
        <begin position="20"/>
        <end position="128"/>
    </location>
</feature>
<evidence type="ECO:0000256" key="1">
    <source>
        <dbReference type="ARBA" id="ARBA00004613"/>
    </source>
</evidence>
<keyword evidence="2" id="KW-0964">Secreted</keyword>
<keyword evidence="4" id="KW-0325">Glycoprotein</keyword>
<sequence length="128" mass="14703">MSLFMIIMGLVTFLHDAESMSGNWYLDENLTHMPEECKRDLESQFQKECGKVGGKFIKFEVCKVKCMIDKDNFVRNHYVMLKDGLPCGPYGEKCLVGLCRGPCDVQFFNQVKPRSDEDIHKNKTDLIG</sequence>
<protein>
    <submittedName>
        <fullName evidence="7">Putative ixostatin</fullName>
    </submittedName>
</protein>
<name>A0A0K8RLG1_IXORI</name>
<reference evidence="7" key="1">
    <citation type="submission" date="2012-12" db="EMBL/GenBank/DDBJ databases">
        <title>Identification and characterization of a phenylalanine ammonia-lyase gene family in Isatis indigotica Fort.</title>
        <authorList>
            <person name="Liu Q."/>
            <person name="Chen J."/>
            <person name="Zhou X."/>
            <person name="Di P."/>
            <person name="Xiao Y."/>
            <person name="Xuan H."/>
            <person name="Zhang L."/>
            <person name="Chen W."/>
        </authorList>
    </citation>
    <scope>NUCLEOTIDE SEQUENCE</scope>
    <source>
        <tissue evidence="7">Salivary gland</tissue>
    </source>
</reference>
<organism evidence="7">
    <name type="scientific">Ixodes ricinus</name>
    <name type="common">Common tick</name>
    <name type="synonym">Acarus ricinus</name>
    <dbReference type="NCBI Taxonomy" id="34613"/>
    <lineage>
        <taxon>Eukaryota</taxon>
        <taxon>Metazoa</taxon>
        <taxon>Ecdysozoa</taxon>
        <taxon>Arthropoda</taxon>
        <taxon>Chelicerata</taxon>
        <taxon>Arachnida</taxon>
        <taxon>Acari</taxon>
        <taxon>Parasitiformes</taxon>
        <taxon>Ixodida</taxon>
        <taxon>Ixodoidea</taxon>
        <taxon>Ixodidae</taxon>
        <taxon>Ixodinae</taxon>
        <taxon>Ixodes</taxon>
    </lineage>
</organism>
<evidence type="ECO:0000256" key="4">
    <source>
        <dbReference type="ARBA" id="ARBA00023180"/>
    </source>
</evidence>
<evidence type="ECO:0000256" key="5">
    <source>
        <dbReference type="ARBA" id="ARBA00034321"/>
    </source>
</evidence>
<evidence type="ECO:0000256" key="6">
    <source>
        <dbReference type="SAM" id="SignalP"/>
    </source>
</evidence>
<evidence type="ECO:0000256" key="2">
    <source>
        <dbReference type="ARBA" id="ARBA00022525"/>
    </source>
</evidence>
<dbReference type="GO" id="GO:0005576">
    <property type="term" value="C:extracellular region"/>
    <property type="evidence" value="ECO:0007669"/>
    <property type="project" value="UniProtKB-SubCell"/>
</dbReference>
<feature type="signal peptide" evidence="6">
    <location>
        <begin position="1"/>
        <end position="19"/>
    </location>
</feature>
<keyword evidence="3 6" id="KW-0732">Signal</keyword>
<evidence type="ECO:0000256" key="3">
    <source>
        <dbReference type="ARBA" id="ARBA00022729"/>
    </source>
</evidence>
<proteinExistence type="evidence at transcript level"/>
<comment type="similarity">
    <text evidence="5">Belongs to the salp15 family.</text>
</comment>
<dbReference type="AlphaFoldDB" id="A0A0K8RLG1"/>
<evidence type="ECO:0000313" key="7">
    <source>
        <dbReference type="EMBL" id="JAA71942.1"/>
    </source>
</evidence>
<comment type="subcellular location">
    <subcellularLocation>
        <location evidence="1">Secreted</location>
    </subcellularLocation>
</comment>
<dbReference type="EMBL" id="GADI01001866">
    <property type="protein sequence ID" value="JAA71942.1"/>
    <property type="molecule type" value="mRNA"/>
</dbReference>